<dbReference type="Gene3D" id="1.25.40.10">
    <property type="entry name" value="Tetratricopeptide repeat domain"/>
    <property type="match status" value="1"/>
</dbReference>
<protein>
    <recommendedName>
        <fullName evidence="3">Tetratricopeptide repeat protein</fullName>
    </recommendedName>
</protein>
<dbReference type="SUPFAM" id="SSF48452">
    <property type="entry name" value="TPR-like"/>
    <property type="match status" value="1"/>
</dbReference>
<keyword evidence="2" id="KW-1185">Reference proteome</keyword>
<sequence>MSVAAPDGFDDLCVRLEGLALGLRGSSAQQLASLEGLEQRRPRCSSALERCVAEGRWLPAWRIIGACARAWWIRGHGTEFRALVDAALACDRAAGESPVPALRGALQAGGELDYARADYPRAAARLERAKHLASVEGGALGVADAENWLGMVDRERGRLHAAGQHHERALARYAALGDAWGRAHATSNLGVVAYRRGSLDEAQRRHEQALLERQSIDDLHGIASSLGNLALLARVRGELERAGLLYRESLAARERLGDAWGVAGSRLCLAAVAVELGQLARATEALRAAFAGFVAVDDGLGLAECAELAAELGLAAGEPEWAGRALVIATALRVKLGAAPAEAGLRARVRARVGEGWPGWEEAPVGSVAAAREHLRELLARSPGHAQRRGPAAGR</sequence>
<dbReference type="PANTHER" id="PTHR47691">
    <property type="entry name" value="REGULATOR-RELATED"/>
    <property type="match status" value="1"/>
</dbReference>
<gene>
    <name evidence="1" type="ORF">PPSIR1_30220</name>
</gene>
<comment type="caution">
    <text evidence="1">The sequence shown here is derived from an EMBL/GenBank/DDBJ whole genome shotgun (WGS) entry which is preliminary data.</text>
</comment>
<evidence type="ECO:0000313" key="2">
    <source>
        <dbReference type="Proteomes" id="UP000005801"/>
    </source>
</evidence>
<name>A6FZ23_9BACT</name>
<dbReference type="AlphaFoldDB" id="A6FZ23"/>
<dbReference type="Proteomes" id="UP000005801">
    <property type="component" value="Unassembled WGS sequence"/>
</dbReference>
<dbReference type="InterPro" id="IPR011990">
    <property type="entry name" value="TPR-like_helical_dom_sf"/>
</dbReference>
<dbReference type="PANTHER" id="PTHR47691:SF3">
    <property type="entry name" value="HTH-TYPE TRANSCRIPTIONAL REGULATOR RV0890C-RELATED"/>
    <property type="match status" value="1"/>
</dbReference>
<proteinExistence type="predicted"/>
<evidence type="ECO:0008006" key="3">
    <source>
        <dbReference type="Google" id="ProtNLM"/>
    </source>
</evidence>
<organism evidence="1 2">
    <name type="scientific">Plesiocystis pacifica SIR-1</name>
    <dbReference type="NCBI Taxonomy" id="391625"/>
    <lineage>
        <taxon>Bacteria</taxon>
        <taxon>Pseudomonadati</taxon>
        <taxon>Myxococcota</taxon>
        <taxon>Polyangia</taxon>
        <taxon>Nannocystales</taxon>
        <taxon>Nannocystaceae</taxon>
        <taxon>Plesiocystis</taxon>
    </lineage>
</organism>
<dbReference type="Pfam" id="PF13424">
    <property type="entry name" value="TPR_12"/>
    <property type="match status" value="1"/>
</dbReference>
<dbReference type="eggNOG" id="COG0457">
    <property type="taxonomic scope" value="Bacteria"/>
</dbReference>
<dbReference type="EMBL" id="ABCS01000005">
    <property type="protein sequence ID" value="EDM81178.1"/>
    <property type="molecule type" value="Genomic_DNA"/>
</dbReference>
<dbReference type="STRING" id="391625.PPSIR1_30220"/>
<evidence type="ECO:0000313" key="1">
    <source>
        <dbReference type="EMBL" id="EDM81178.1"/>
    </source>
</evidence>
<accession>A6FZ23</accession>
<reference evidence="1 2" key="1">
    <citation type="submission" date="2007-06" db="EMBL/GenBank/DDBJ databases">
        <authorList>
            <person name="Shimkets L."/>
            <person name="Ferriera S."/>
            <person name="Johnson J."/>
            <person name="Kravitz S."/>
            <person name="Beeson K."/>
            <person name="Sutton G."/>
            <person name="Rogers Y.-H."/>
            <person name="Friedman R."/>
            <person name="Frazier M."/>
            <person name="Venter J.C."/>
        </authorList>
    </citation>
    <scope>NUCLEOTIDE SEQUENCE [LARGE SCALE GENOMIC DNA]</scope>
    <source>
        <strain evidence="1 2">SIR-1</strain>
    </source>
</reference>